<name>A0A7W8IF73_9BACT</name>
<comment type="caution">
    <text evidence="2">The sequence shown here is derived from an EMBL/GenBank/DDBJ whole genome shotgun (WGS) entry which is preliminary data.</text>
</comment>
<keyword evidence="3" id="KW-1185">Reference proteome</keyword>
<evidence type="ECO:0008006" key="4">
    <source>
        <dbReference type="Google" id="ProtNLM"/>
    </source>
</evidence>
<dbReference type="InterPro" id="IPR011463">
    <property type="entry name" value="DUF1569"/>
</dbReference>
<evidence type="ECO:0000313" key="2">
    <source>
        <dbReference type="EMBL" id="MBB5316114.1"/>
    </source>
</evidence>
<proteinExistence type="predicted"/>
<reference evidence="2" key="1">
    <citation type="submission" date="2020-08" db="EMBL/GenBank/DDBJ databases">
        <title>Genomic Encyclopedia of Type Strains, Phase IV (KMG-V): Genome sequencing to study the core and pangenomes of soil and plant-associated prokaryotes.</title>
        <authorList>
            <person name="Whitman W."/>
        </authorList>
    </citation>
    <scope>NUCLEOTIDE SEQUENCE [LARGE SCALE GENOMIC DNA]</scope>
    <source>
        <strain evidence="2">M8UP27</strain>
    </source>
</reference>
<protein>
    <recommendedName>
        <fullName evidence="4">DUF1569 domain-containing protein</fullName>
    </recommendedName>
</protein>
<organism evidence="2 3">
    <name type="scientific">Tunturiibacter empetritectus</name>
    <dbReference type="NCBI Taxonomy" id="3069691"/>
    <lineage>
        <taxon>Bacteria</taxon>
        <taxon>Pseudomonadati</taxon>
        <taxon>Acidobacteriota</taxon>
        <taxon>Terriglobia</taxon>
        <taxon>Terriglobales</taxon>
        <taxon>Acidobacteriaceae</taxon>
        <taxon>Tunturiibacter</taxon>
    </lineage>
</organism>
<evidence type="ECO:0000256" key="1">
    <source>
        <dbReference type="SAM" id="MobiDB-lite"/>
    </source>
</evidence>
<accession>A0A7W8IF73</accession>
<dbReference type="Pfam" id="PF07606">
    <property type="entry name" value="DUF1569"/>
    <property type="match status" value="1"/>
</dbReference>
<sequence length="150" mass="16918">MKNLFEVSAVDEVKGRMAQLRVDSAAQWGRMNAAQAVEHCARGMELALGDRRPPRMLIGRILGPMVKPKAFREGEPMRKNSPTVPGLEVEEERDLEAERKRLCGLIDRFAAAGPAGCTTHPHSFFGRLTPQEWSAWMYKHLDHHLRQFGA</sequence>
<feature type="region of interest" description="Disordered" evidence="1">
    <location>
        <begin position="71"/>
        <end position="92"/>
    </location>
</feature>
<dbReference type="InterPro" id="IPR034660">
    <property type="entry name" value="DinB/YfiT-like"/>
</dbReference>
<gene>
    <name evidence="2" type="ORF">HDF09_000764</name>
</gene>
<dbReference type="EMBL" id="JACHDY010000001">
    <property type="protein sequence ID" value="MBB5316114.1"/>
    <property type="molecule type" value="Genomic_DNA"/>
</dbReference>
<evidence type="ECO:0000313" key="3">
    <source>
        <dbReference type="Proteomes" id="UP000568106"/>
    </source>
</evidence>
<dbReference type="Proteomes" id="UP000568106">
    <property type="component" value="Unassembled WGS sequence"/>
</dbReference>
<dbReference type="AlphaFoldDB" id="A0A7W8IF73"/>
<dbReference type="Gene3D" id="1.20.120.450">
    <property type="entry name" value="dinb family like domain"/>
    <property type="match status" value="1"/>
</dbReference>